<accession>A0A4S8MCY6</accession>
<proteinExistence type="predicted"/>
<feature type="region of interest" description="Disordered" evidence="1">
    <location>
        <begin position="84"/>
        <end position="112"/>
    </location>
</feature>
<reference evidence="2 3" key="1">
    <citation type="journal article" date="2019" name="Nat. Ecol. Evol.">
        <title>Megaphylogeny resolves global patterns of mushroom evolution.</title>
        <authorList>
            <person name="Varga T."/>
            <person name="Krizsan K."/>
            <person name="Foldi C."/>
            <person name="Dima B."/>
            <person name="Sanchez-Garcia M."/>
            <person name="Sanchez-Ramirez S."/>
            <person name="Szollosi G.J."/>
            <person name="Szarkandi J.G."/>
            <person name="Papp V."/>
            <person name="Albert L."/>
            <person name="Andreopoulos W."/>
            <person name="Angelini C."/>
            <person name="Antonin V."/>
            <person name="Barry K.W."/>
            <person name="Bougher N.L."/>
            <person name="Buchanan P."/>
            <person name="Buyck B."/>
            <person name="Bense V."/>
            <person name="Catcheside P."/>
            <person name="Chovatia M."/>
            <person name="Cooper J."/>
            <person name="Damon W."/>
            <person name="Desjardin D."/>
            <person name="Finy P."/>
            <person name="Geml J."/>
            <person name="Haridas S."/>
            <person name="Hughes K."/>
            <person name="Justo A."/>
            <person name="Karasinski D."/>
            <person name="Kautmanova I."/>
            <person name="Kiss B."/>
            <person name="Kocsube S."/>
            <person name="Kotiranta H."/>
            <person name="LaButti K.M."/>
            <person name="Lechner B.E."/>
            <person name="Liimatainen K."/>
            <person name="Lipzen A."/>
            <person name="Lukacs Z."/>
            <person name="Mihaltcheva S."/>
            <person name="Morgado L.N."/>
            <person name="Niskanen T."/>
            <person name="Noordeloos M.E."/>
            <person name="Ohm R.A."/>
            <person name="Ortiz-Santana B."/>
            <person name="Ovrebo C."/>
            <person name="Racz N."/>
            <person name="Riley R."/>
            <person name="Savchenko A."/>
            <person name="Shiryaev A."/>
            <person name="Soop K."/>
            <person name="Spirin V."/>
            <person name="Szebenyi C."/>
            <person name="Tomsovsky M."/>
            <person name="Tulloss R.E."/>
            <person name="Uehling J."/>
            <person name="Grigoriev I.V."/>
            <person name="Vagvolgyi C."/>
            <person name="Papp T."/>
            <person name="Martin F.M."/>
            <person name="Miettinen O."/>
            <person name="Hibbett D.S."/>
            <person name="Nagy L.G."/>
        </authorList>
    </citation>
    <scope>NUCLEOTIDE SEQUENCE [LARGE SCALE GENOMIC DNA]</scope>
    <source>
        <strain evidence="2 3">CBS 962.96</strain>
    </source>
</reference>
<dbReference type="AlphaFoldDB" id="A0A4S8MCY6"/>
<evidence type="ECO:0000313" key="2">
    <source>
        <dbReference type="EMBL" id="THV00405.1"/>
    </source>
</evidence>
<organism evidence="2 3">
    <name type="scientific">Dendrothele bispora (strain CBS 962.96)</name>
    <dbReference type="NCBI Taxonomy" id="1314807"/>
    <lineage>
        <taxon>Eukaryota</taxon>
        <taxon>Fungi</taxon>
        <taxon>Dikarya</taxon>
        <taxon>Basidiomycota</taxon>
        <taxon>Agaricomycotina</taxon>
        <taxon>Agaricomycetes</taxon>
        <taxon>Agaricomycetidae</taxon>
        <taxon>Agaricales</taxon>
        <taxon>Agaricales incertae sedis</taxon>
        <taxon>Dendrothele</taxon>
    </lineage>
</organism>
<dbReference type="OrthoDB" id="2838970at2759"/>
<name>A0A4S8MCY6_DENBC</name>
<gene>
    <name evidence="2" type="ORF">K435DRAFT_657286</name>
</gene>
<dbReference type="EMBL" id="ML179104">
    <property type="protein sequence ID" value="THV00405.1"/>
    <property type="molecule type" value="Genomic_DNA"/>
</dbReference>
<keyword evidence="3" id="KW-1185">Reference proteome</keyword>
<feature type="non-terminal residue" evidence="2">
    <location>
        <position position="1"/>
    </location>
</feature>
<sequence length="165" mass="19148">KFTNCQKIASIMSEHSRKIDDRKGFGFWNTTLNTVNILQADGMSDEETDYEAEEQVKVVKQMVFRHPDLTSLFRHVDSTPRTMKSLFDQGGRKRSRRILSDKPSQRLPPPNLPSTFYQPEYLDLMRKGLVPWVAIQENSTIPIPKEDLSEGQSVNFLSFRPLFHF</sequence>
<dbReference type="Proteomes" id="UP000297245">
    <property type="component" value="Unassembled WGS sequence"/>
</dbReference>
<protein>
    <submittedName>
        <fullName evidence="2">Uncharacterized protein</fullName>
    </submittedName>
</protein>
<evidence type="ECO:0000313" key="3">
    <source>
        <dbReference type="Proteomes" id="UP000297245"/>
    </source>
</evidence>
<evidence type="ECO:0000256" key="1">
    <source>
        <dbReference type="SAM" id="MobiDB-lite"/>
    </source>
</evidence>